<dbReference type="EMBL" id="QAMZ01000007">
    <property type="protein sequence ID" value="PWL55392.1"/>
    <property type="molecule type" value="Genomic_DNA"/>
</dbReference>
<evidence type="ECO:0008006" key="3">
    <source>
        <dbReference type="Google" id="ProtNLM"/>
    </source>
</evidence>
<name>A0A316MA74_9CLOT</name>
<gene>
    <name evidence="1" type="ORF">DBY38_02125</name>
</gene>
<evidence type="ECO:0000313" key="2">
    <source>
        <dbReference type="Proteomes" id="UP000246114"/>
    </source>
</evidence>
<dbReference type="Proteomes" id="UP000246114">
    <property type="component" value="Unassembled WGS sequence"/>
</dbReference>
<dbReference type="AlphaFoldDB" id="A0A316MA74"/>
<proteinExistence type="predicted"/>
<organism evidence="1 2">
    <name type="scientific">Clostridium cadaveris</name>
    <dbReference type="NCBI Taxonomy" id="1529"/>
    <lineage>
        <taxon>Bacteria</taxon>
        <taxon>Bacillati</taxon>
        <taxon>Bacillota</taxon>
        <taxon>Clostridia</taxon>
        <taxon>Eubacteriales</taxon>
        <taxon>Clostridiaceae</taxon>
        <taxon>Clostridium</taxon>
    </lineage>
</organism>
<sequence length="624" mass="66168">MKYLSNFDLCKNELQNAVLQNLATAPNNPKAGQIFFDSASNKFYGYNGTAWVDLGQVLTGASIVSLINASSSIIDDNNLSLAAQDAINKRHSHSNASVLNAMEQAFTTALKNKLDGITANATKVEKSNTNGNIKVNGVENNVYTHPGSGSNPHGTTKSDIGLSNVENKSAATILNELTKSNINKALGFTPRDIKVGLESAKGTATGSQIVYIATDSKKIWLDYASGSWVQVGGQDTLDWSNITNKPSTFPPATHRHDDLYLGKTAKAESAKVADNVAWGNVSGKPSTFTPPIATKITLGGIKVGANLSIDSNGVLAANDNPTSYIVKQQEFIATKGQRVFTLTNGKYRPGIGAISVFLNGVKMINTLFTETSQTVITLKVGVDAGDRVLLEYIELINVTPYPVHATEHLTGGTDAIPLATASKDGLMPSVMFSKLTGLYTNAQIDAAISRAINGLMNGAPGALDTLKELADAMGNDPNFAATITNKLSGKVDKITGKGLSTEDFTTALLNKLNGIAVGANAYVHPSTHPATIITTDSTHRWLTDALIASWNARTRKYSATIGNGSLTTIPLTHNLNTTDIAITIKEVASNNIVYTDIQIVDANRINLLFAVAPTSNQFRVTVVG</sequence>
<accession>A0A316MA74</accession>
<comment type="caution">
    <text evidence="1">The sequence shown here is derived from an EMBL/GenBank/DDBJ whole genome shotgun (WGS) entry which is preliminary data.</text>
</comment>
<reference evidence="1 2" key="1">
    <citation type="submission" date="2018-03" db="EMBL/GenBank/DDBJ databases">
        <title>The uncultured portion of the human microbiome is neutrally assembled.</title>
        <authorList>
            <person name="Jeraldo P."/>
            <person name="Boardman L."/>
            <person name="White B.A."/>
            <person name="Nelson H."/>
            <person name="Goldenfeld N."/>
            <person name="Chia N."/>
        </authorList>
    </citation>
    <scope>NUCLEOTIDE SEQUENCE [LARGE SCALE GENOMIC DNA]</scope>
    <source>
        <strain evidence="1">CIM:MAG 903</strain>
    </source>
</reference>
<evidence type="ECO:0000313" key="1">
    <source>
        <dbReference type="EMBL" id="PWL55392.1"/>
    </source>
</evidence>
<protein>
    <recommendedName>
        <fullName evidence="3">Tail fiber protein</fullName>
    </recommendedName>
</protein>